<reference evidence="2 3" key="1">
    <citation type="submission" date="2013-03" db="EMBL/GenBank/DDBJ databases">
        <title>The Genome Sequence of Cladophialophora psammophila CBS 110553.</title>
        <authorList>
            <consortium name="The Broad Institute Genomics Platform"/>
            <person name="Cuomo C."/>
            <person name="de Hoog S."/>
            <person name="Gorbushina A."/>
            <person name="Walker B."/>
            <person name="Young S.K."/>
            <person name="Zeng Q."/>
            <person name="Gargeya S."/>
            <person name="Fitzgerald M."/>
            <person name="Haas B."/>
            <person name="Abouelleil A."/>
            <person name="Allen A.W."/>
            <person name="Alvarado L."/>
            <person name="Arachchi H.M."/>
            <person name="Berlin A.M."/>
            <person name="Chapman S.B."/>
            <person name="Gainer-Dewar J."/>
            <person name="Goldberg J."/>
            <person name="Griggs A."/>
            <person name="Gujja S."/>
            <person name="Hansen M."/>
            <person name="Howarth C."/>
            <person name="Imamovic A."/>
            <person name="Ireland A."/>
            <person name="Larimer J."/>
            <person name="McCowan C."/>
            <person name="Murphy C."/>
            <person name="Pearson M."/>
            <person name="Poon T.W."/>
            <person name="Priest M."/>
            <person name="Roberts A."/>
            <person name="Saif S."/>
            <person name="Shea T."/>
            <person name="Sisk P."/>
            <person name="Sykes S."/>
            <person name="Wortman J."/>
            <person name="Nusbaum C."/>
            <person name="Birren B."/>
        </authorList>
    </citation>
    <scope>NUCLEOTIDE SEQUENCE [LARGE SCALE GENOMIC DNA]</scope>
    <source>
        <strain evidence="2 3">CBS 110553</strain>
    </source>
</reference>
<name>W9WH77_9EURO</name>
<accession>W9WH77</accession>
<dbReference type="GO" id="GO:0042254">
    <property type="term" value="P:ribosome biogenesis"/>
    <property type="evidence" value="ECO:0007669"/>
    <property type="project" value="TreeGrafter"/>
</dbReference>
<dbReference type="RefSeq" id="XP_007751156.1">
    <property type="nucleotide sequence ID" value="XM_007752966.1"/>
</dbReference>
<dbReference type="InterPro" id="IPR052609">
    <property type="entry name" value="Ribosome_Biogenesis_Reg"/>
</dbReference>
<feature type="domain" description="Nucleolar 27S pre-rRNA processing Urb2/Npa2 C-terminal" evidence="1">
    <location>
        <begin position="1058"/>
        <end position="1306"/>
    </location>
</feature>
<dbReference type="STRING" id="1182543.W9WH77"/>
<dbReference type="GO" id="GO:0005730">
    <property type="term" value="C:nucleolus"/>
    <property type="evidence" value="ECO:0007669"/>
    <property type="project" value="TreeGrafter"/>
</dbReference>
<protein>
    <recommendedName>
        <fullName evidence="1">Nucleolar 27S pre-rRNA processing Urb2/Npa2 C-terminal domain-containing protein</fullName>
    </recommendedName>
</protein>
<dbReference type="PANTHER" id="PTHR15682:SF2">
    <property type="entry name" value="UNHEALTHY RIBOSOME BIOGENESIS PROTEIN 2 HOMOLOG"/>
    <property type="match status" value="1"/>
</dbReference>
<dbReference type="InterPro" id="IPR018849">
    <property type="entry name" value="Urb2/Npa2_C"/>
</dbReference>
<evidence type="ECO:0000259" key="1">
    <source>
        <dbReference type="Pfam" id="PF10441"/>
    </source>
</evidence>
<dbReference type="PANTHER" id="PTHR15682">
    <property type="entry name" value="UNHEALTHY RIBOSOME BIOGENESIS PROTEIN 2 HOMOLOG"/>
    <property type="match status" value="1"/>
</dbReference>
<dbReference type="Proteomes" id="UP000019471">
    <property type="component" value="Unassembled WGS sequence"/>
</dbReference>
<dbReference type="GeneID" id="19197083"/>
<organism evidence="2 3">
    <name type="scientific">Cladophialophora psammophila CBS 110553</name>
    <dbReference type="NCBI Taxonomy" id="1182543"/>
    <lineage>
        <taxon>Eukaryota</taxon>
        <taxon>Fungi</taxon>
        <taxon>Dikarya</taxon>
        <taxon>Ascomycota</taxon>
        <taxon>Pezizomycotina</taxon>
        <taxon>Eurotiomycetes</taxon>
        <taxon>Chaetothyriomycetidae</taxon>
        <taxon>Chaetothyriales</taxon>
        <taxon>Herpotrichiellaceae</taxon>
        <taxon>Cladophialophora</taxon>
    </lineage>
</organism>
<proteinExistence type="predicted"/>
<evidence type="ECO:0000313" key="3">
    <source>
        <dbReference type="Proteomes" id="UP000019471"/>
    </source>
</evidence>
<evidence type="ECO:0000313" key="2">
    <source>
        <dbReference type="EMBL" id="EXJ57839.1"/>
    </source>
</evidence>
<sequence length="1307" mass="146864">MLSSPPRVGTRISSAKTATWNEQAALLGTLLELVACAMNSSTKTADPDFVSEILETLLSSWNGVAPTIQKKGDGQDLAFSSHCLIPCLHLLDILARPQSSHRSFVRSRNALERLLALHVVFPLRTIFNEQFTKKWRATAEVLLFEQIETLLKAYSNLLPLIASGLSQQLEGIGVPSIQELSWIILDIAARSMPFSDFRRRQLEQPYVDSLFIWLVHISWPHIPHITSTGVLQQPLPIGSTPGREHKWASSFERLIDVAHARKLQLSPPIIAYILRAVLSMDTESVPWSLLVKIISLDVNILVSNSGLFTSKDFLDQLLERIESSTVSQRAYALVRDQIVRPLLRGFARSRDLDSFITSWQRMLADAMRVRYTLSRDREDIPAVLAWEDEDVFNEFKTLIAVYAPPNMGQRMLKCLAEPIAKIGEKIGSTADVFARLAIFCAILESTLPEAGNVGFDHQQLADLLLGAMNALSRNSDYQGQRWRLRKLIGLLVELMGMKALPVKFDSLLESTYHFVSLKDIPKSNDNVASRQVAMYLECLECFSLLVQLAAKSSQYQPRLEAEMSHLADLMQTLDGHCVTLWDGRSSNCDSAHKLVAACVGRLLQRSETISMYPESFKVFIHACLENVFRPWPPDSAVDSSPELRDLLLAVLQVEQIPRAPDLQLLVFEYVDKNLWSTSRRRKVCLSLLHYLSMDTMSKPAIKSFVTSTLRHLFEEREHAKMEVVSDDLCLLAYLDSTFHGAFIDSRYWRNWIDFAAEVLDWKYRESSQTKVMNKPTYVSSYMMVVRMMDRVFQTIAPRALAVSKPTTTEILAYMVATVQKLATGGEDCVPLSCLRIFLECSYQLGSAMDSGNQRKDVGFLQAFLARRVKAESDQALSDILNHANLLRLQLIVDAVQCLSKGGLKDELRHITSSIQDKIAHAEGVAGKEYADKQLRRMKLSLRQHIQSTLPEKQHVQELASLITPLDNYTNEGIAALAAEAEQFVCQLEPAKWSVALEFLRKSDQMEYQPACPIISACILVRIKMQEILQYPNLARDLAEIACVANTSARVGTTGLFLALENCNTVLQLHPLVVNQSILDRLLASIHAAASAGSHSVRSLKTSNSEWEPRSADIYQRICIVIGAILGRHRRRLTDRYHLLLPILQCLLRCLFWPGHKALESQRGATANAINAFGMSLPKWLHESAEPLPLSSAEQFSRLLSSICNPTVAAARSSSKGGHNELNDAVNRARKLAGQHMQYLIMEYCRCVLDGQISPSMKDHLLPGMYRIMDALDRDVMRAMNAGLDPSSRTIFKGLYDSWTQFGRWDKS</sequence>
<dbReference type="HOGENOM" id="CLU_005258_0_0_1"/>
<dbReference type="OrthoDB" id="160374at2759"/>
<comment type="caution">
    <text evidence="2">The sequence shown here is derived from an EMBL/GenBank/DDBJ whole genome shotgun (WGS) entry which is preliminary data.</text>
</comment>
<gene>
    <name evidence="2" type="ORF">A1O5_12397</name>
</gene>
<dbReference type="Pfam" id="PF10441">
    <property type="entry name" value="Urb2"/>
    <property type="match status" value="1"/>
</dbReference>
<dbReference type="EMBL" id="AMGX01000033">
    <property type="protein sequence ID" value="EXJ57839.1"/>
    <property type="molecule type" value="Genomic_DNA"/>
</dbReference>
<keyword evidence="3" id="KW-1185">Reference proteome</keyword>
<dbReference type="eggNOG" id="ENOG502QTEB">
    <property type="taxonomic scope" value="Eukaryota"/>
</dbReference>